<dbReference type="STRING" id="282683.SAMN04488105_12517"/>
<evidence type="ECO:0000256" key="4">
    <source>
        <dbReference type="ARBA" id="ARBA00011903"/>
    </source>
</evidence>
<dbReference type="EMBL" id="FNAV01000025">
    <property type="protein sequence ID" value="SDF50579.1"/>
    <property type="molecule type" value="Genomic_DNA"/>
</dbReference>
<dbReference type="InterPro" id="IPR027417">
    <property type="entry name" value="P-loop_NTPase"/>
</dbReference>
<dbReference type="GO" id="GO:0005886">
    <property type="term" value="C:plasma membrane"/>
    <property type="evidence" value="ECO:0007669"/>
    <property type="project" value="UniProtKB-SubCell"/>
</dbReference>
<comment type="similarity">
    <text evidence="3">Belongs to the etk/wzc family.</text>
</comment>
<dbReference type="GO" id="GO:0004715">
    <property type="term" value="F:non-membrane spanning protein tyrosine kinase activity"/>
    <property type="evidence" value="ECO:0007669"/>
    <property type="project" value="UniProtKB-EC"/>
</dbReference>
<evidence type="ECO:0000256" key="10">
    <source>
        <dbReference type="ARBA" id="ARBA00022777"/>
    </source>
</evidence>
<dbReference type="Pfam" id="PF13614">
    <property type="entry name" value="AAA_31"/>
    <property type="match status" value="1"/>
</dbReference>
<evidence type="ECO:0000256" key="13">
    <source>
        <dbReference type="ARBA" id="ARBA00023136"/>
    </source>
</evidence>
<dbReference type="Pfam" id="PF02706">
    <property type="entry name" value="Wzz"/>
    <property type="match status" value="1"/>
</dbReference>
<dbReference type="NCBIfam" id="TIGR01007">
    <property type="entry name" value="eps_fam"/>
    <property type="match status" value="1"/>
</dbReference>
<keyword evidence="12 17" id="KW-1133">Transmembrane helix</keyword>
<feature type="coiled-coil region" evidence="16">
    <location>
        <begin position="225"/>
        <end position="274"/>
    </location>
</feature>
<keyword evidence="14" id="KW-0829">Tyrosine-protein kinase</keyword>
<keyword evidence="6" id="KW-0997">Cell inner membrane</keyword>
<reference evidence="22" key="1">
    <citation type="submission" date="2016-10" db="EMBL/GenBank/DDBJ databases">
        <authorList>
            <person name="Varghese N."/>
            <person name="Submissions S."/>
        </authorList>
    </citation>
    <scope>NUCLEOTIDE SEQUENCE [LARGE SCALE GENOMIC DNA]</scope>
    <source>
        <strain evidence="22">DSM 10146</strain>
    </source>
</reference>
<evidence type="ECO:0000256" key="12">
    <source>
        <dbReference type="ARBA" id="ARBA00022989"/>
    </source>
</evidence>
<dbReference type="SUPFAM" id="SSF52540">
    <property type="entry name" value="P-loop containing nucleoside triphosphate hydrolases"/>
    <property type="match status" value="1"/>
</dbReference>
<protein>
    <recommendedName>
        <fullName evidence="4">non-specific protein-tyrosine kinase</fullName>
        <ecNumber evidence="4">2.7.10.2</ecNumber>
    </recommendedName>
</protein>
<comment type="similarity">
    <text evidence="2">Belongs to the CpsD/CapB family.</text>
</comment>
<evidence type="ECO:0000256" key="8">
    <source>
        <dbReference type="ARBA" id="ARBA00022692"/>
    </source>
</evidence>
<dbReference type="OrthoDB" id="230260at2"/>
<accession>A0A1G7LNN9</accession>
<evidence type="ECO:0000259" key="18">
    <source>
        <dbReference type="Pfam" id="PF02706"/>
    </source>
</evidence>
<evidence type="ECO:0000256" key="2">
    <source>
        <dbReference type="ARBA" id="ARBA00007316"/>
    </source>
</evidence>
<dbReference type="Gene3D" id="3.40.50.300">
    <property type="entry name" value="P-loop containing nucleotide triphosphate hydrolases"/>
    <property type="match status" value="1"/>
</dbReference>
<evidence type="ECO:0000256" key="9">
    <source>
        <dbReference type="ARBA" id="ARBA00022741"/>
    </source>
</evidence>
<name>A0A1G7LNN9_9RHOB</name>
<evidence type="ECO:0000256" key="6">
    <source>
        <dbReference type="ARBA" id="ARBA00022519"/>
    </source>
</evidence>
<gene>
    <name evidence="21" type="ORF">SAMN04488105_12517</name>
</gene>
<evidence type="ECO:0000256" key="14">
    <source>
        <dbReference type="ARBA" id="ARBA00023137"/>
    </source>
</evidence>
<feature type="domain" description="Tyrosine-protein kinase G-rich" evidence="20">
    <location>
        <begin position="365"/>
        <end position="440"/>
    </location>
</feature>
<sequence length="706" mass="77595">MNDMRRIQQGAAAATAPDEDVIDLGALLSALWRGKIFIILAMVAAVCIGGMYVYTLATPMYRSTAVVMLNNREEQVVDIGNVIGGLGSDSAVVNTEVEVLKSRILLGKVVDKLNLIEDPEFNAALRERSAMDQMKSMVRNLVRPPSSGTGPSTDSQREGAINALLGALTIKNIPQSLVFQATVETTEREKSALIADTLVDLYILNQLEVKFDATEQATTWLTQRVTDLQVSLEKAEQEVKDFRASTPLVSPEALAGLEVQVKEMRDRIDNTQGAQETARARLENMRGAETPETQTEVTGDLQLQRLLPRIDEPAIAQAFETRFGQLLARTEADITRNDSQLKALQDSLTTLERQIDQQSNDLITLQQLTREAEASRLLYEYFLSRLKETSAQQGVQQADSRILSPAVVPSQPSAPRKSMILAAAALLGLVIGAAFVLIRETRSRAFRNAEQLETTTGYATIGQVPLIQAKRRLDAIAYLKDKPSSAAAEAIRNLRTSVMLSNVDTPPKVIMTCSSLSGEGKTTIALSLSLNFATMGKRVLLIEGDIRRRVFGQYLKTDQKDGIVSIITGERTFDDVVIQDSLLGADVLLGDKGKANAADIFSSERFANLLSDLRNRYDIIIIDTPPVLIVPDARVIAQHVDATVFVVRWDRTQKEQVLGALREFESVGKPVSGLVLNQINPRGMKRYGYGNNYGPYSAYGSKYYLN</sequence>
<keyword evidence="9" id="KW-0547">Nucleotide-binding</keyword>
<keyword evidence="13 17" id="KW-0472">Membrane</keyword>
<keyword evidence="5" id="KW-1003">Cell membrane</keyword>
<evidence type="ECO:0000313" key="21">
    <source>
        <dbReference type="EMBL" id="SDF50579.1"/>
    </source>
</evidence>
<dbReference type="PANTHER" id="PTHR32309:SF13">
    <property type="entry name" value="FERRIC ENTEROBACTIN TRANSPORT PROTEIN FEPE"/>
    <property type="match status" value="1"/>
</dbReference>
<dbReference type="InterPro" id="IPR025669">
    <property type="entry name" value="AAA_dom"/>
</dbReference>
<evidence type="ECO:0000313" key="22">
    <source>
        <dbReference type="Proteomes" id="UP000198994"/>
    </source>
</evidence>
<evidence type="ECO:0000259" key="20">
    <source>
        <dbReference type="Pfam" id="PF13807"/>
    </source>
</evidence>
<feature type="transmembrane region" description="Helical" evidence="17">
    <location>
        <begin position="419"/>
        <end position="438"/>
    </location>
</feature>
<evidence type="ECO:0000256" key="11">
    <source>
        <dbReference type="ARBA" id="ARBA00022840"/>
    </source>
</evidence>
<evidence type="ECO:0000256" key="3">
    <source>
        <dbReference type="ARBA" id="ARBA00008883"/>
    </source>
</evidence>
<keyword evidence="8 17" id="KW-0812">Transmembrane</keyword>
<dbReference type="AlphaFoldDB" id="A0A1G7LNN9"/>
<evidence type="ECO:0000256" key="5">
    <source>
        <dbReference type="ARBA" id="ARBA00022475"/>
    </source>
</evidence>
<dbReference type="Pfam" id="PF13807">
    <property type="entry name" value="GNVR"/>
    <property type="match status" value="1"/>
</dbReference>
<keyword evidence="7" id="KW-0808">Transferase</keyword>
<evidence type="ECO:0000256" key="7">
    <source>
        <dbReference type="ARBA" id="ARBA00022679"/>
    </source>
</evidence>
<proteinExistence type="inferred from homology"/>
<evidence type="ECO:0000256" key="1">
    <source>
        <dbReference type="ARBA" id="ARBA00004429"/>
    </source>
</evidence>
<dbReference type="CDD" id="cd05387">
    <property type="entry name" value="BY-kinase"/>
    <property type="match status" value="1"/>
</dbReference>
<dbReference type="InterPro" id="IPR005702">
    <property type="entry name" value="Wzc-like_C"/>
</dbReference>
<organism evidence="21 22">
    <name type="scientific">Salipiger thiooxidans</name>
    <dbReference type="NCBI Taxonomy" id="282683"/>
    <lineage>
        <taxon>Bacteria</taxon>
        <taxon>Pseudomonadati</taxon>
        <taxon>Pseudomonadota</taxon>
        <taxon>Alphaproteobacteria</taxon>
        <taxon>Rhodobacterales</taxon>
        <taxon>Roseobacteraceae</taxon>
        <taxon>Salipiger</taxon>
    </lineage>
</organism>
<evidence type="ECO:0000256" key="17">
    <source>
        <dbReference type="SAM" id="Phobius"/>
    </source>
</evidence>
<dbReference type="GO" id="GO:0005524">
    <property type="term" value="F:ATP binding"/>
    <property type="evidence" value="ECO:0007669"/>
    <property type="project" value="UniProtKB-KW"/>
</dbReference>
<keyword evidence="16" id="KW-0175">Coiled coil</keyword>
<dbReference type="InterPro" id="IPR050445">
    <property type="entry name" value="Bact_polysacc_biosynth/exp"/>
</dbReference>
<feature type="transmembrane region" description="Helical" evidence="17">
    <location>
        <begin position="36"/>
        <end position="54"/>
    </location>
</feature>
<comment type="catalytic activity">
    <reaction evidence="15">
        <text>L-tyrosyl-[protein] + ATP = O-phospho-L-tyrosyl-[protein] + ADP + H(+)</text>
        <dbReference type="Rhea" id="RHEA:10596"/>
        <dbReference type="Rhea" id="RHEA-COMP:10136"/>
        <dbReference type="Rhea" id="RHEA-COMP:20101"/>
        <dbReference type="ChEBI" id="CHEBI:15378"/>
        <dbReference type="ChEBI" id="CHEBI:30616"/>
        <dbReference type="ChEBI" id="CHEBI:46858"/>
        <dbReference type="ChEBI" id="CHEBI:61978"/>
        <dbReference type="ChEBI" id="CHEBI:456216"/>
        <dbReference type="EC" id="2.7.10.2"/>
    </reaction>
</comment>
<keyword evidence="11" id="KW-0067">ATP-binding</keyword>
<comment type="subcellular location">
    <subcellularLocation>
        <location evidence="1">Cell inner membrane</location>
        <topology evidence="1">Multi-pass membrane protein</topology>
    </subcellularLocation>
</comment>
<evidence type="ECO:0000259" key="19">
    <source>
        <dbReference type="Pfam" id="PF13614"/>
    </source>
</evidence>
<dbReference type="InterPro" id="IPR032807">
    <property type="entry name" value="GNVR"/>
</dbReference>
<dbReference type="InterPro" id="IPR003856">
    <property type="entry name" value="LPS_length_determ_N"/>
</dbReference>
<evidence type="ECO:0000256" key="15">
    <source>
        <dbReference type="ARBA" id="ARBA00051245"/>
    </source>
</evidence>
<feature type="domain" description="Polysaccharide chain length determinant N-terminal" evidence="18">
    <location>
        <begin position="22"/>
        <end position="113"/>
    </location>
</feature>
<evidence type="ECO:0000256" key="16">
    <source>
        <dbReference type="SAM" id="Coils"/>
    </source>
</evidence>
<dbReference type="PANTHER" id="PTHR32309">
    <property type="entry name" value="TYROSINE-PROTEIN KINASE"/>
    <property type="match status" value="1"/>
</dbReference>
<keyword evidence="22" id="KW-1185">Reference proteome</keyword>
<keyword evidence="10" id="KW-0418">Kinase</keyword>
<dbReference type="Proteomes" id="UP000198994">
    <property type="component" value="Unassembled WGS sequence"/>
</dbReference>
<dbReference type="EC" id="2.7.10.2" evidence="4"/>
<feature type="coiled-coil region" evidence="16">
    <location>
        <begin position="334"/>
        <end position="368"/>
    </location>
</feature>
<feature type="domain" description="AAA" evidence="19">
    <location>
        <begin position="508"/>
        <end position="629"/>
    </location>
</feature>